<feature type="non-terminal residue" evidence="2">
    <location>
        <position position="131"/>
    </location>
</feature>
<gene>
    <name evidence="2" type="ORF">BINO364_LOCUS15553</name>
</gene>
<keyword evidence="3" id="KW-1185">Reference proteome</keyword>
<dbReference type="Proteomes" id="UP000838878">
    <property type="component" value="Chromosome 8"/>
</dbReference>
<protein>
    <submittedName>
        <fullName evidence="2">Uncharacterized protein</fullName>
    </submittedName>
</protein>
<organism evidence="2 3">
    <name type="scientific">Brenthis ino</name>
    <name type="common">lesser marbled fritillary</name>
    <dbReference type="NCBI Taxonomy" id="405034"/>
    <lineage>
        <taxon>Eukaryota</taxon>
        <taxon>Metazoa</taxon>
        <taxon>Ecdysozoa</taxon>
        <taxon>Arthropoda</taxon>
        <taxon>Hexapoda</taxon>
        <taxon>Insecta</taxon>
        <taxon>Pterygota</taxon>
        <taxon>Neoptera</taxon>
        <taxon>Endopterygota</taxon>
        <taxon>Lepidoptera</taxon>
        <taxon>Glossata</taxon>
        <taxon>Ditrysia</taxon>
        <taxon>Papilionoidea</taxon>
        <taxon>Nymphalidae</taxon>
        <taxon>Heliconiinae</taxon>
        <taxon>Argynnini</taxon>
        <taxon>Brenthis</taxon>
    </lineage>
</organism>
<evidence type="ECO:0000313" key="3">
    <source>
        <dbReference type="Proteomes" id="UP000838878"/>
    </source>
</evidence>
<sequence length="131" mass="14774">MKADYLHKLEEEKEKAVLESLDKSDKENISDLETLKFLDKADKIALKKTGGGCFIPISTAKIKNFGTNKGSVENQIVVCEVIDVDNNFKEVNEKPKDHNIKKNKFRTQHKTIKETQGQSVVSANKKKGKNI</sequence>
<dbReference type="AlphaFoldDB" id="A0A8J9VYH5"/>
<feature type="region of interest" description="Disordered" evidence="1">
    <location>
        <begin position="106"/>
        <end position="131"/>
    </location>
</feature>
<evidence type="ECO:0000313" key="2">
    <source>
        <dbReference type="EMBL" id="CAH0730585.1"/>
    </source>
</evidence>
<evidence type="ECO:0000256" key="1">
    <source>
        <dbReference type="SAM" id="MobiDB-lite"/>
    </source>
</evidence>
<accession>A0A8J9VYH5</accession>
<reference evidence="2" key="1">
    <citation type="submission" date="2021-12" db="EMBL/GenBank/DDBJ databases">
        <authorList>
            <person name="Martin H S."/>
        </authorList>
    </citation>
    <scope>NUCLEOTIDE SEQUENCE</scope>
</reference>
<proteinExistence type="predicted"/>
<dbReference type="OrthoDB" id="6927990at2759"/>
<dbReference type="EMBL" id="OV170228">
    <property type="protein sequence ID" value="CAH0730585.1"/>
    <property type="molecule type" value="Genomic_DNA"/>
</dbReference>
<name>A0A8J9VYH5_9NEOP</name>